<accession>A0AA36HR68</accession>
<keyword evidence="8" id="KW-0539">Nucleus</keyword>
<dbReference type="GO" id="GO:0015031">
    <property type="term" value="P:protein transport"/>
    <property type="evidence" value="ECO:0007669"/>
    <property type="project" value="UniProtKB-KW"/>
</dbReference>
<evidence type="ECO:0000256" key="3">
    <source>
        <dbReference type="ARBA" id="ARBA00022448"/>
    </source>
</evidence>
<feature type="region of interest" description="Disordered" evidence="9">
    <location>
        <begin position="235"/>
        <end position="265"/>
    </location>
</feature>
<dbReference type="AlphaFoldDB" id="A0AA36HR68"/>
<feature type="region of interest" description="Disordered" evidence="9">
    <location>
        <begin position="367"/>
        <end position="428"/>
    </location>
</feature>
<comment type="caution">
    <text evidence="11">The sequence shown here is derived from an EMBL/GenBank/DDBJ whole genome shotgun (WGS) entry which is preliminary data.</text>
</comment>
<evidence type="ECO:0000256" key="8">
    <source>
        <dbReference type="ARBA" id="ARBA00023242"/>
    </source>
</evidence>
<name>A0AA36HR68_9DINO</name>
<dbReference type="Pfam" id="PF04096">
    <property type="entry name" value="Nucleoporin2"/>
    <property type="match status" value="1"/>
</dbReference>
<dbReference type="InterPro" id="IPR036903">
    <property type="entry name" value="Nup98_auto-Pept-S59_dom_sf"/>
</dbReference>
<dbReference type="GO" id="GO:0017056">
    <property type="term" value="F:structural constituent of nuclear pore"/>
    <property type="evidence" value="ECO:0007669"/>
    <property type="project" value="InterPro"/>
</dbReference>
<feature type="compositionally biased region" description="Polar residues" evidence="9">
    <location>
        <begin position="371"/>
        <end position="390"/>
    </location>
</feature>
<dbReference type="SUPFAM" id="SSF82215">
    <property type="entry name" value="C-terminal autoproteolytic domain of nucleoporin nup98"/>
    <property type="match status" value="1"/>
</dbReference>
<evidence type="ECO:0000256" key="4">
    <source>
        <dbReference type="ARBA" id="ARBA00022816"/>
    </source>
</evidence>
<dbReference type="GO" id="GO:0005643">
    <property type="term" value="C:nuclear pore"/>
    <property type="evidence" value="ECO:0007669"/>
    <property type="project" value="UniProtKB-SubCell"/>
</dbReference>
<evidence type="ECO:0000256" key="6">
    <source>
        <dbReference type="ARBA" id="ARBA00023010"/>
    </source>
</evidence>
<evidence type="ECO:0000256" key="1">
    <source>
        <dbReference type="ARBA" id="ARBA00004567"/>
    </source>
</evidence>
<keyword evidence="5" id="KW-0653">Protein transport</keyword>
<comment type="subcellular location">
    <subcellularLocation>
        <location evidence="1">Nucleus</location>
        <location evidence="1">Nuclear pore complex</location>
    </subcellularLocation>
</comment>
<evidence type="ECO:0000256" key="2">
    <source>
        <dbReference type="ARBA" id="ARBA00008926"/>
    </source>
</evidence>
<dbReference type="InterPro" id="IPR037665">
    <property type="entry name" value="Nucleoporin_S59-like"/>
</dbReference>
<evidence type="ECO:0000259" key="10">
    <source>
        <dbReference type="PROSITE" id="PS51434"/>
    </source>
</evidence>
<feature type="region of interest" description="Disordered" evidence="9">
    <location>
        <begin position="140"/>
        <end position="163"/>
    </location>
</feature>
<feature type="region of interest" description="Disordered" evidence="9">
    <location>
        <begin position="280"/>
        <end position="317"/>
    </location>
</feature>
<dbReference type="InterPro" id="IPR007230">
    <property type="entry name" value="Nup98_auto-Pept-S59_dom"/>
</dbReference>
<dbReference type="Proteomes" id="UP001178507">
    <property type="component" value="Unassembled WGS sequence"/>
</dbReference>
<dbReference type="PANTHER" id="PTHR23198">
    <property type="entry name" value="NUCLEOPORIN"/>
    <property type="match status" value="1"/>
</dbReference>
<dbReference type="GO" id="GO:0051028">
    <property type="term" value="P:mRNA transport"/>
    <property type="evidence" value="ECO:0007669"/>
    <property type="project" value="UniProtKB-KW"/>
</dbReference>
<dbReference type="EMBL" id="CAUJNA010000220">
    <property type="protein sequence ID" value="CAJ1373835.1"/>
    <property type="molecule type" value="Genomic_DNA"/>
</dbReference>
<organism evidence="11 12">
    <name type="scientific">Effrenium voratum</name>
    <dbReference type="NCBI Taxonomy" id="2562239"/>
    <lineage>
        <taxon>Eukaryota</taxon>
        <taxon>Sar</taxon>
        <taxon>Alveolata</taxon>
        <taxon>Dinophyceae</taxon>
        <taxon>Suessiales</taxon>
        <taxon>Symbiodiniaceae</taxon>
        <taxon>Effrenium</taxon>
    </lineage>
</organism>
<dbReference type="Gene3D" id="3.30.1610.10">
    <property type="entry name" value="Peptidase S59, nucleoporin"/>
    <property type="match status" value="1"/>
</dbReference>
<keyword evidence="3" id="KW-0813">Transport</keyword>
<keyword evidence="6" id="KW-0811">Translocation</keyword>
<proteinExistence type="inferred from homology"/>
<dbReference type="Gene3D" id="1.20.920.60">
    <property type="match status" value="1"/>
</dbReference>
<evidence type="ECO:0000256" key="7">
    <source>
        <dbReference type="ARBA" id="ARBA00023132"/>
    </source>
</evidence>
<keyword evidence="7" id="KW-0906">Nuclear pore complex</keyword>
<comment type="similarity">
    <text evidence="2">Belongs to the nucleoporin GLFG family.</text>
</comment>
<dbReference type="PROSITE" id="PS51434">
    <property type="entry name" value="NUP_C"/>
    <property type="match status" value="1"/>
</dbReference>
<feature type="compositionally biased region" description="Low complexity" evidence="9">
    <location>
        <begin position="417"/>
        <end position="427"/>
    </location>
</feature>
<keyword evidence="4" id="KW-0509">mRNA transport</keyword>
<keyword evidence="12" id="KW-1185">Reference proteome</keyword>
<sequence length="734" mass="79018">MAAMSERTPFPAGASCLAGLGMGYSSSFHPYFMFQDGGRSKVPMSTPLPLHLGPRSCSVPLREADLRNGWSLPSPRSTSPQVAVPPVFVSARTNSSSPRRPTQRHFLPEGPAILHPRVVPTRCVSPIRSHLNALGALDGSRISGTYSVPHPRPEGPDSARTSCSQVTLPHTCRANGLTGFPDAQASVRTLDASDYIVYSSPGNVLSANLTANPTARPSADFSPKNSVWKRLFAQPTQAPQAPQASQAQASAPQETLQNPQAQMAQVPQVPQAFEAGALESAQRDLHSQTPVRRPSTGLRRPVEAETLPATAPNSARVDADHGNVFAHEKALLTRRPGLKDVVGKFGMPATESIAEQDLENKELAVDGAAESDNSNGTRSPIVASQASSGAEAQLATYHETPAATDDEPMQQSRRDVVSLQDSDSVSRNASDTLGEFVPEVQVAAIAVAAAAVEEAASDISSKYLYELRSLRKPPAAICQAVETALRLFGVDAVWSTGRRRLDSQFLQKLRSFTPLEAARCPSAQVQQFLQNLDAPVFCDASLLAKCPAAAPLARWCVAAANLLLRLKSSCTDEPPELPDNLSSEVAAPSPRECPIAPDLGGLYVKPLLWEMSWQEQQYVQDLEIGRAGVGQVIFHGVTDCRDLLPLIPQILSVQPGEIIVYPDAALKPDVGQGLNKPASIVLHGCMPKSQSCFVDQKARQRYRQRVAQMTQDKGAIFEDYDPLDGTWKFRVPHF</sequence>
<evidence type="ECO:0000256" key="5">
    <source>
        <dbReference type="ARBA" id="ARBA00022927"/>
    </source>
</evidence>
<protein>
    <recommendedName>
        <fullName evidence="10">Peptidase S59 domain-containing protein</fullName>
    </recommendedName>
</protein>
<evidence type="ECO:0000256" key="9">
    <source>
        <dbReference type="SAM" id="MobiDB-lite"/>
    </source>
</evidence>
<evidence type="ECO:0000313" key="11">
    <source>
        <dbReference type="EMBL" id="CAJ1373835.1"/>
    </source>
</evidence>
<feature type="domain" description="Peptidase S59" evidence="10">
    <location>
        <begin position="599"/>
        <end position="734"/>
    </location>
</feature>
<dbReference type="PANTHER" id="PTHR23198:SF6">
    <property type="entry name" value="NUCLEAR PORE COMPLEX PROTEIN NUP98-NUP96"/>
    <property type="match status" value="1"/>
</dbReference>
<gene>
    <name evidence="11" type="ORF">EVOR1521_LOCUS3552</name>
</gene>
<evidence type="ECO:0000313" key="12">
    <source>
        <dbReference type="Proteomes" id="UP001178507"/>
    </source>
</evidence>
<reference evidence="11" key="1">
    <citation type="submission" date="2023-08" db="EMBL/GenBank/DDBJ databases">
        <authorList>
            <person name="Chen Y."/>
            <person name="Shah S."/>
            <person name="Dougan E. K."/>
            <person name="Thang M."/>
            <person name="Chan C."/>
        </authorList>
    </citation>
    <scope>NUCLEOTIDE SEQUENCE</scope>
</reference>